<sequence length="245" mass="26859">MPPRYKRSRPASSVAARKRPTARSSTAPQPPSPPALPFEFASSEQQERYTKLTLRPILPNRFIDEAALAQVDIRDIVLEPLRRIGRGEFLDMKDLVYAPFTLEFLSSYSSFIRFLPTSPPSKIRFRLLSRDFELSVNEEGGRGTRLDLDVMIHMKLIEKVGDAYRIVGTPAVASDDAGAEAAGGANMEEDIPPPFTSSFGADPGCGSLASSMLQSYAHIPDGTHSIHQPCSSLATGWREALLPKA</sequence>
<protein>
    <submittedName>
        <fullName evidence="2">Uncharacterized protein</fullName>
    </submittedName>
</protein>
<reference evidence="2 3" key="1">
    <citation type="journal article" date="2014" name="PLoS ONE">
        <title>Global Analysis of Gene Expression Profiles in Physic Nut (Jatropha curcas L.) Seedlings Exposed to Salt Stress.</title>
        <authorList>
            <person name="Zhang L."/>
            <person name="Zhang C."/>
            <person name="Wu P."/>
            <person name="Chen Y."/>
            <person name="Li M."/>
            <person name="Jiang H."/>
            <person name="Wu G."/>
        </authorList>
    </citation>
    <scope>NUCLEOTIDE SEQUENCE [LARGE SCALE GENOMIC DNA]</scope>
    <source>
        <strain evidence="3">cv. GZQX0401</strain>
        <tissue evidence="2">Young leaves</tissue>
    </source>
</reference>
<organism evidence="2 3">
    <name type="scientific">Jatropha curcas</name>
    <name type="common">Barbados nut</name>
    <dbReference type="NCBI Taxonomy" id="180498"/>
    <lineage>
        <taxon>Eukaryota</taxon>
        <taxon>Viridiplantae</taxon>
        <taxon>Streptophyta</taxon>
        <taxon>Embryophyta</taxon>
        <taxon>Tracheophyta</taxon>
        <taxon>Spermatophyta</taxon>
        <taxon>Magnoliopsida</taxon>
        <taxon>eudicotyledons</taxon>
        <taxon>Gunneridae</taxon>
        <taxon>Pentapetalae</taxon>
        <taxon>rosids</taxon>
        <taxon>fabids</taxon>
        <taxon>Malpighiales</taxon>
        <taxon>Euphorbiaceae</taxon>
        <taxon>Crotonoideae</taxon>
        <taxon>Jatropheae</taxon>
        <taxon>Jatropha</taxon>
    </lineage>
</organism>
<gene>
    <name evidence="2" type="ORF">JCGZ_06035</name>
</gene>
<dbReference type="AlphaFoldDB" id="A0A067LFE2"/>
<evidence type="ECO:0000256" key="1">
    <source>
        <dbReference type="SAM" id="MobiDB-lite"/>
    </source>
</evidence>
<name>A0A067LFE2_JATCU</name>
<accession>A0A067LFE2</accession>
<feature type="region of interest" description="Disordered" evidence="1">
    <location>
        <begin position="1"/>
        <end position="38"/>
    </location>
</feature>
<dbReference type="Proteomes" id="UP000027138">
    <property type="component" value="Unassembled WGS sequence"/>
</dbReference>
<proteinExistence type="predicted"/>
<evidence type="ECO:0000313" key="2">
    <source>
        <dbReference type="EMBL" id="KDP47117.1"/>
    </source>
</evidence>
<dbReference type="EMBL" id="KK914195">
    <property type="protein sequence ID" value="KDP47117.1"/>
    <property type="molecule type" value="Genomic_DNA"/>
</dbReference>
<evidence type="ECO:0000313" key="3">
    <source>
        <dbReference type="Proteomes" id="UP000027138"/>
    </source>
</evidence>
<keyword evidence="3" id="KW-1185">Reference proteome</keyword>